<dbReference type="Gene3D" id="3.30.70.1560">
    <property type="entry name" value="Alpha-L RNA-binding motif"/>
    <property type="match status" value="1"/>
</dbReference>
<comment type="catalytic activity">
    <reaction evidence="3">
        <text>uridine(35) in tRNA(Tyr) = pseudouridine(35) in tRNA(Tyr)</text>
        <dbReference type="Rhea" id="RHEA:60556"/>
        <dbReference type="Rhea" id="RHEA-COMP:15607"/>
        <dbReference type="Rhea" id="RHEA-COMP:15608"/>
        <dbReference type="ChEBI" id="CHEBI:65314"/>
        <dbReference type="ChEBI" id="CHEBI:65315"/>
    </reaction>
</comment>
<dbReference type="InterPro" id="IPR006145">
    <property type="entry name" value="PsdUridine_synth_RsuA/RluA"/>
</dbReference>
<keyword evidence="2 6" id="KW-0413">Isomerase</keyword>
<name>A0A917JL75_9GAMM</name>
<dbReference type="SUPFAM" id="SSF55174">
    <property type="entry name" value="Alpha-L RNA-binding motif"/>
    <property type="match status" value="1"/>
</dbReference>
<keyword evidence="9" id="KW-1185">Reference proteome</keyword>
<gene>
    <name evidence="8" type="ORF">GCM10009332_04970</name>
</gene>
<dbReference type="CDD" id="cd00165">
    <property type="entry name" value="S4"/>
    <property type="match status" value="1"/>
</dbReference>
<dbReference type="GO" id="GO:0003723">
    <property type="term" value="F:RNA binding"/>
    <property type="evidence" value="ECO:0007669"/>
    <property type="project" value="UniProtKB-KW"/>
</dbReference>
<dbReference type="GO" id="GO:0160138">
    <property type="term" value="F:23S rRNA pseudouridine(2604) synthase activity"/>
    <property type="evidence" value="ECO:0007669"/>
    <property type="project" value="UniProtKB-EC"/>
</dbReference>
<sequence length="242" mass="27031">MKGTTRIAQVIARAGICSRREASRRIKQGRITLNGQPVDHTTRIEVNVEDTVTPMNGSLACDGTPIRNLPDLVYYRLNKPQGIDCRLLPERADSLYHLIQELPRVFPVGRLDKDSHGLMVLTNDGDLSQQLMHPSYIHSKTYRVTVDNEIDGSFIKNIEAGVAYGDIKTLPCKAKQLTPCQFEIILTQGLNRQIRRMAQALGRTVIDLQRVAIGALQLDTLPLAEIRPLSANEIKLLKQSKS</sequence>
<organism evidence="8 9">
    <name type="scientific">Shewanella gelidii</name>
    <dbReference type="NCBI Taxonomy" id="1642821"/>
    <lineage>
        <taxon>Bacteria</taxon>
        <taxon>Pseudomonadati</taxon>
        <taxon>Pseudomonadota</taxon>
        <taxon>Gammaproteobacteria</taxon>
        <taxon>Alteromonadales</taxon>
        <taxon>Shewanellaceae</taxon>
        <taxon>Shewanella</taxon>
    </lineage>
</organism>
<dbReference type="PROSITE" id="PS50889">
    <property type="entry name" value="S4"/>
    <property type="match status" value="1"/>
</dbReference>
<dbReference type="AlphaFoldDB" id="A0A917JL75"/>
<dbReference type="InterPro" id="IPR020094">
    <property type="entry name" value="TruA/RsuA/RluB/E/F_N"/>
</dbReference>
<dbReference type="Proteomes" id="UP000613743">
    <property type="component" value="Unassembled WGS sequence"/>
</dbReference>
<reference evidence="8" key="2">
    <citation type="submission" date="2020-09" db="EMBL/GenBank/DDBJ databases">
        <authorList>
            <person name="Sun Q."/>
            <person name="Ohkuma M."/>
        </authorList>
    </citation>
    <scope>NUCLEOTIDE SEQUENCE</scope>
    <source>
        <strain evidence="8">JCM 30804</strain>
    </source>
</reference>
<dbReference type="Pfam" id="PF01479">
    <property type="entry name" value="S4"/>
    <property type="match status" value="1"/>
</dbReference>
<dbReference type="InterPro" id="IPR020103">
    <property type="entry name" value="PsdUridine_synth_cat_dom_sf"/>
</dbReference>
<dbReference type="InterPro" id="IPR000748">
    <property type="entry name" value="PsdUridine_synth_RsuA/RluB/E/F"/>
</dbReference>
<keyword evidence="5" id="KW-0694">RNA-binding</keyword>
<reference evidence="8" key="1">
    <citation type="journal article" date="2014" name="Int. J. Syst. Evol. Microbiol.">
        <title>Complete genome sequence of Corynebacterium casei LMG S-19264T (=DSM 44701T), isolated from a smear-ripened cheese.</title>
        <authorList>
            <consortium name="US DOE Joint Genome Institute (JGI-PGF)"/>
            <person name="Walter F."/>
            <person name="Albersmeier A."/>
            <person name="Kalinowski J."/>
            <person name="Ruckert C."/>
        </authorList>
    </citation>
    <scope>NUCLEOTIDE SEQUENCE</scope>
    <source>
        <strain evidence="8">JCM 30804</strain>
    </source>
</reference>
<dbReference type="InterPro" id="IPR036986">
    <property type="entry name" value="S4_RNA-bd_sf"/>
</dbReference>
<dbReference type="Pfam" id="PF00849">
    <property type="entry name" value="PseudoU_synth_2"/>
    <property type="match status" value="1"/>
</dbReference>
<comment type="caution">
    <text evidence="8">The sequence shown here is derived from an EMBL/GenBank/DDBJ whole genome shotgun (WGS) entry which is preliminary data.</text>
</comment>
<evidence type="ECO:0000313" key="9">
    <source>
        <dbReference type="Proteomes" id="UP000613743"/>
    </source>
</evidence>
<comment type="similarity">
    <text evidence="1 6">Belongs to the pseudouridine synthase RsuA family.</text>
</comment>
<evidence type="ECO:0000256" key="3">
    <source>
        <dbReference type="ARBA" id="ARBA00036390"/>
    </source>
</evidence>
<dbReference type="Gene3D" id="3.30.70.580">
    <property type="entry name" value="Pseudouridine synthase I, catalytic domain, N-terminal subdomain"/>
    <property type="match status" value="1"/>
</dbReference>
<dbReference type="SUPFAM" id="SSF55120">
    <property type="entry name" value="Pseudouridine synthase"/>
    <property type="match status" value="1"/>
</dbReference>
<dbReference type="SMART" id="SM00363">
    <property type="entry name" value="S4"/>
    <property type="match status" value="1"/>
</dbReference>
<evidence type="ECO:0000256" key="5">
    <source>
        <dbReference type="PROSITE-ProRule" id="PRU00182"/>
    </source>
</evidence>
<dbReference type="Gene3D" id="3.10.290.10">
    <property type="entry name" value="RNA-binding S4 domain"/>
    <property type="match status" value="1"/>
</dbReference>
<evidence type="ECO:0000256" key="2">
    <source>
        <dbReference type="ARBA" id="ARBA00023235"/>
    </source>
</evidence>
<dbReference type="PROSITE" id="PS01149">
    <property type="entry name" value="PSI_RSU"/>
    <property type="match status" value="1"/>
</dbReference>
<dbReference type="EMBL" id="BMPZ01000001">
    <property type="protein sequence ID" value="GGI70672.1"/>
    <property type="molecule type" value="Genomic_DNA"/>
</dbReference>
<feature type="domain" description="RNA-binding S4" evidence="7">
    <location>
        <begin position="5"/>
        <end position="70"/>
    </location>
</feature>
<dbReference type="GO" id="GO:0000455">
    <property type="term" value="P:enzyme-directed rRNA pseudouridine synthesis"/>
    <property type="evidence" value="ECO:0007669"/>
    <property type="project" value="UniProtKB-ARBA"/>
</dbReference>
<evidence type="ECO:0000259" key="7">
    <source>
        <dbReference type="SMART" id="SM00363"/>
    </source>
</evidence>
<evidence type="ECO:0000256" key="1">
    <source>
        <dbReference type="ARBA" id="ARBA00008348"/>
    </source>
</evidence>
<dbReference type="InterPro" id="IPR042092">
    <property type="entry name" value="PsdUridine_s_RsuA/RluB/E/F_cat"/>
</dbReference>
<evidence type="ECO:0000256" key="6">
    <source>
        <dbReference type="RuleBase" id="RU003887"/>
    </source>
</evidence>
<dbReference type="InterPro" id="IPR050343">
    <property type="entry name" value="RsuA_PseudoU_synthase"/>
</dbReference>
<evidence type="ECO:0000313" key="8">
    <source>
        <dbReference type="EMBL" id="GGI70672.1"/>
    </source>
</evidence>
<dbReference type="EC" id="5.4.99.-" evidence="6"/>
<dbReference type="InterPro" id="IPR002942">
    <property type="entry name" value="S4_RNA-bd"/>
</dbReference>
<dbReference type="NCBIfam" id="TIGR00093">
    <property type="entry name" value="pseudouridine synthase"/>
    <property type="match status" value="1"/>
</dbReference>
<dbReference type="InterPro" id="IPR018496">
    <property type="entry name" value="PsdUridine_synth_RsuA/RluB_CS"/>
</dbReference>
<dbReference type="PANTHER" id="PTHR47683:SF2">
    <property type="entry name" value="RNA-BINDING S4 DOMAIN-CONTAINING PROTEIN"/>
    <property type="match status" value="1"/>
</dbReference>
<accession>A0A917JL75</accession>
<evidence type="ECO:0000256" key="4">
    <source>
        <dbReference type="ARBA" id="ARBA00036535"/>
    </source>
</evidence>
<proteinExistence type="inferred from homology"/>
<dbReference type="PANTHER" id="PTHR47683">
    <property type="entry name" value="PSEUDOURIDINE SYNTHASE FAMILY PROTEIN-RELATED"/>
    <property type="match status" value="1"/>
</dbReference>
<dbReference type="RefSeq" id="WP_188917483.1">
    <property type="nucleotide sequence ID" value="NZ_BMPZ01000001.1"/>
</dbReference>
<comment type="catalytic activity">
    <reaction evidence="4">
        <text>uridine(2604) in 23S rRNA = pseudouridine(2604) in 23S rRNA</text>
        <dbReference type="Rhea" id="RHEA:38875"/>
        <dbReference type="Rhea" id="RHEA-COMP:10093"/>
        <dbReference type="Rhea" id="RHEA-COMP:10094"/>
        <dbReference type="ChEBI" id="CHEBI:65314"/>
        <dbReference type="ChEBI" id="CHEBI:65315"/>
        <dbReference type="EC" id="5.4.99.21"/>
    </reaction>
</comment>
<protein>
    <recommendedName>
        <fullName evidence="6">Pseudouridine synthase</fullName>
        <ecNumber evidence="6">5.4.99.-</ecNumber>
    </recommendedName>
</protein>